<dbReference type="RefSeq" id="WP_207567363.1">
    <property type="nucleotide sequence ID" value="NZ_CP071446.1"/>
</dbReference>
<gene>
    <name evidence="8" type="ORF">JYK00_03800</name>
</gene>
<dbReference type="PANTHER" id="PTHR22926">
    <property type="entry name" value="PHOSPHO-N-ACETYLMURAMOYL-PENTAPEPTIDE-TRANSFERASE"/>
    <property type="match status" value="1"/>
</dbReference>
<keyword evidence="5 7" id="KW-1133">Transmembrane helix</keyword>
<keyword evidence="4 7" id="KW-0812">Transmembrane</keyword>
<proteinExistence type="predicted"/>
<dbReference type="GO" id="GO:0016740">
    <property type="term" value="F:transferase activity"/>
    <property type="evidence" value="ECO:0007669"/>
    <property type="project" value="UniProtKB-KW"/>
</dbReference>
<feature type="transmembrane region" description="Helical" evidence="7">
    <location>
        <begin position="205"/>
        <end position="226"/>
    </location>
</feature>
<accession>A0ABX7SAZ6</accession>
<keyword evidence="2" id="KW-1003">Cell membrane</keyword>
<evidence type="ECO:0000313" key="9">
    <source>
        <dbReference type="Proteomes" id="UP000671862"/>
    </source>
</evidence>
<feature type="transmembrane region" description="Helical" evidence="7">
    <location>
        <begin position="258"/>
        <end position="277"/>
    </location>
</feature>
<evidence type="ECO:0000256" key="6">
    <source>
        <dbReference type="ARBA" id="ARBA00023136"/>
    </source>
</evidence>
<reference evidence="8 9" key="1">
    <citation type="submission" date="2021-03" db="EMBL/GenBank/DDBJ databases">
        <title>Thermosipho ferrireducens sp.nov., an anaerobic thermophilic iron-reducing bacterium isolated from a deep-sea hydrothermal sulfide deposits.</title>
        <authorList>
            <person name="Zeng X."/>
            <person name="Chen Y."/>
            <person name="Shao Z."/>
        </authorList>
    </citation>
    <scope>NUCLEOTIDE SEQUENCE [LARGE SCALE GENOMIC DNA]</scope>
    <source>
        <strain evidence="8 9">JL129W03</strain>
    </source>
</reference>
<keyword evidence="9" id="KW-1185">Reference proteome</keyword>
<evidence type="ECO:0000256" key="4">
    <source>
        <dbReference type="ARBA" id="ARBA00022692"/>
    </source>
</evidence>
<keyword evidence="3 8" id="KW-0808">Transferase</keyword>
<name>A0ABX7SAZ6_9BACT</name>
<sequence length="306" mass="33501">MLFIVLSFAVAVVSIPIAGKIARKYGIVDKPDGILKTHEKGVPYLGGMGIYFALMLISPFDIVVKSSITLLAFLGLYDDLKGVSPKIRLIIEFIAGGLLAYKYVGVSLYLFLGAFFVAVIINAVNMMDGMDGVCSGVSVIGSAGLIFIVTSNYDKQLLLALIGALVAYLMYNFPPARIFMGDMGSYIVGGVLSAAFLSSSRAGTVSLLSAVIILTPFFLDLAAGFFRRLLNGKSPFSGDRAHIYDKVYLRLKNKRKTFFIMLIISSTYVLTGFLFYINSSLRISAFLFYLVITIFLVLHLKLLKYE</sequence>
<protein>
    <submittedName>
        <fullName evidence="8">Undecaprenyl/decaprenyl-phosphate alpha-N-acetylglucosaminyl 1-phosphate transferase</fullName>
    </submittedName>
</protein>
<feature type="transmembrane region" description="Helical" evidence="7">
    <location>
        <begin position="283"/>
        <end position="303"/>
    </location>
</feature>
<dbReference type="Proteomes" id="UP000671862">
    <property type="component" value="Chromosome"/>
</dbReference>
<dbReference type="Pfam" id="PF00953">
    <property type="entry name" value="Glycos_transf_4"/>
    <property type="match status" value="1"/>
</dbReference>
<comment type="subcellular location">
    <subcellularLocation>
        <location evidence="1">Cell membrane</location>
        <topology evidence="1">Multi-pass membrane protein</topology>
    </subcellularLocation>
</comment>
<feature type="transmembrane region" description="Helical" evidence="7">
    <location>
        <begin position="107"/>
        <end position="125"/>
    </location>
</feature>
<feature type="transmembrane region" description="Helical" evidence="7">
    <location>
        <begin position="132"/>
        <end position="150"/>
    </location>
</feature>
<evidence type="ECO:0000256" key="7">
    <source>
        <dbReference type="SAM" id="Phobius"/>
    </source>
</evidence>
<evidence type="ECO:0000256" key="3">
    <source>
        <dbReference type="ARBA" id="ARBA00022679"/>
    </source>
</evidence>
<dbReference type="PANTHER" id="PTHR22926:SF3">
    <property type="entry name" value="UNDECAPRENYL-PHOSPHATE ALPHA-N-ACETYLGLUCOSAMINYL 1-PHOSPHATE TRANSFERASE"/>
    <property type="match status" value="1"/>
</dbReference>
<evidence type="ECO:0000313" key="8">
    <source>
        <dbReference type="EMBL" id="QTA38643.1"/>
    </source>
</evidence>
<dbReference type="EMBL" id="CP071446">
    <property type="protein sequence ID" value="QTA38643.1"/>
    <property type="molecule type" value="Genomic_DNA"/>
</dbReference>
<evidence type="ECO:0000256" key="2">
    <source>
        <dbReference type="ARBA" id="ARBA00022475"/>
    </source>
</evidence>
<feature type="transmembrane region" description="Helical" evidence="7">
    <location>
        <begin position="42"/>
        <end position="64"/>
    </location>
</feature>
<dbReference type="CDD" id="cd06853">
    <property type="entry name" value="GT_WecA_like"/>
    <property type="match status" value="1"/>
</dbReference>
<keyword evidence="6 7" id="KW-0472">Membrane</keyword>
<evidence type="ECO:0000256" key="1">
    <source>
        <dbReference type="ARBA" id="ARBA00004651"/>
    </source>
</evidence>
<feature type="transmembrane region" description="Helical" evidence="7">
    <location>
        <begin position="183"/>
        <end position="199"/>
    </location>
</feature>
<feature type="transmembrane region" description="Helical" evidence="7">
    <location>
        <begin position="156"/>
        <end position="171"/>
    </location>
</feature>
<dbReference type="InterPro" id="IPR000715">
    <property type="entry name" value="Glycosyl_transferase_4"/>
</dbReference>
<organism evidence="8 9">
    <name type="scientific">Thermosipho ferrireducens</name>
    <dbReference type="NCBI Taxonomy" id="2571116"/>
    <lineage>
        <taxon>Bacteria</taxon>
        <taxon>Thermotogati</taxon>
        <taxon>Thermotogota</taxon>
        <taxon>Thermotogae</taxon>
        <taxon>Thermotogales</taxon>
        <taxon>Fervidobacteriaceae</taxon>
        <taxon>Thermosipho</taxon>
    </lineage>
</organism>
<evidence type="ECO:0000256" key="5">
    <source>
        <dbReference type="ARBA" id="ARBA00022989"/>
    </source>
</evidence>